<feature type="region of interest" description="Disordered" evidence="1">
    <location>
        <begin position="1"/>
        <end position="63"/>
    </location>
</feature>
<name>A0AAW0ABR6_9AGAR</name>
<feature type="compositionally biased region" description="Basic residues" evidence="1">
    <location>
        <begin position="825"/>
        <end position="835"/>
    </location>
</feature>
<dbReference type="EMBL" id="JAWWNJ010000076">
    <property type="protein sequence ID" value="KAK7006467.1"/>
    <property type="molecule type" value="Genomic_DNA"/>
</dbReference>
<dbReference type="Proteomes" id="UP001362999">
    <property type="component" value="Unassembled WGS sequence"/>
</dbReference>
<evidence type="ECO:0000256" key="1">
    <source>
        <dbReference type="SAM" id="MobiDB-lite"/>
    </source>
</evidence>
<keyword evidence="3" id="KW-1185">Reference proteome</keyword>
<feature type="compositionally biased region" description="Acidic residues" evidence="1">
    <location>
        <begin position="1110"/>
        <end position="1130"/>
    </location>
</feature>
<comment type="caution">
    <text evidence="2">The sequence shown here is derived from an EMBL/GenBank/DDBJ whole genome shotgun (WGS) entry which is preliminary data.</text>
</comment>
<proteinExistence type="predicted"/>
<evidence type="ECO:0000313" key="2">
    <source>
        <dbReference type="EMBL" id="KAK7006467.1"/>
    </source>
</evidence>
<feature type="region of interest" description="Disordered" evidence="1">
    <location>
        <begin position="794"/>
        <end position="840"/>
    </location>
</feature>
<reference evidence="2 3" key="1">
    <citation type="journal article" date="2024" name="J Genomics">
        <title>Draft genome sequencing and assembly of Favolaschia claudopus CIRM-BRFM 2984 isolated from oak limbs.</title>
        <authorList>
            <person name="Navarro D."/>
            <person name="Drula E."/>
            <person name="Chaduli D."/>
            <person name="Cazenave R."/>
            <person name="Ahrendt S."/>
            <person name="Wang J."/>
            <person name="Lipzen A."/>
            <person name="Daum C."/>
            <person name="Barry K."/>
            <person name="Grigoriev I.V."/>
            <person name="Favel A."/>
            <person name="Rosso M.N."/>
            <person name="Martin F."/>
        </authorList>
    </citation>
    <scope>NUCLEOTIDE SEQUENCE [LARGE SCALE GENOMIC DNA]</scope>
    <source>
        <strain evidence="2 3">CIRM-BRFM 2984</strain>
    </source>
</reference>
<feature type="compositionally biased region" description="Low complexity" evidence="1">
    <location>
        <begin position="700"/>
        <end position="713"/>
    </location>
</feature>
<feature type="compositionally biased region" description="Pro residues" evidence="1">
    <location>
        <begin position="1"/>
        <end position="16"/>
    </location>
</feature>
<evidence type="ECO:0000313" key="3">
    <source>
        <dbReference type="Proteomes" id="UP001362999"/>
    </source>
</evidence>
<feature type="compositionally biased region" description="Acidic residues" evidence="1">
    <location>
        <begin position="1138"/>
        <end position="1199"/>
    </location>
</feature>
<organism evidence="2 3">
    <name type="scientific">Favolaschia claudopus</name>
    <dbReference type="NCBI Taxonomy" id="2862362"/>
    <lineage>
        <taxon>Eukaryota</taxon>
        <taxon>Fungi</taxon>
        <taxon>Dikarya</taxon>
        <taxon>Basidiomycota</taxon>
        <taxon>Agaricomycotina</taxon>
        <taxon>Agaricomycetes</taxon>
        <taxon>Agaricomycetidae</taxon>
        <taxon>Agaricales</taxon>
        <taxon>Marasmiineae</taxon>
        <taxon>Mycenaceae</taxon>
        <taxon>Favolaschia</taxon>
    </lineage>
</organism>
<dbReference type="AlphaFoldDB" id="A0AAW0ABR6"/>
<dbReference type="Pfam" id="PF18759">
    <property type="entry name" value="Plavaka"/>
    <property type="match status" value="1"/>
</dbReference>
<feature type="region of interest" description="Disordered" evidence="1">
    <location>
        <begin position="687"/>
        <end position="716"/>
    </location>
</feature>
<protein>
    <submittedName>
        <fullName evidence="2">Uncharacterized protein</fullName>
    </submittedName>
</protein>
<gene>
    <name evidence="2" type="ORF">R3P38DRAFT_3602699</name>
</gene>
<accession>A0AAW0ABR6</accession>
<sequence length="1213" mass="137576">MPSFEPPPPSPEPAPPETSASGRPVRAKRLTWKLLQQLPPAPAEFQDVPPDEPDSDATPPPSLSAYAWEAVKTVKNTFGVYREYPCHPTHDPDSTISLADQSDVPTAAALPPPSDPHISIAASASNLFANNLNPFRNKTVQGFMEWLWSGSILKSVGEGQRIVDFINSDKFSSEELKGFNFRSETARFDKLINPVGNAVGNASGIQDGWREVDVPIEVPDGAKRAASDPLPTYSVPGLHYRNLTQAIKAAIEDPSSRHFHYTPFKQFWHRSEHEDPIPIYDEIYSSLAFIEAHEKLQRQPGEPGCSLERVVLSLMFWSDSTHLANFGTASLWPLYLFFGNQSKWVRSKPRSAACHHVAYMPKLPDEFYDWFKDLTGHSPSADVLTHCRRELMHSIWRLLLDEEFISACEHGIVIKCPDGILRRFYFRVFTYSADYPEKVLLANIRNLGQCPCPRCLVTKDKLDQLGTIRDEKNRRKTKREDDEGHRTYVQRARDWIYRVGRGIRSKAVERILYPKSWVPTASAFSCLSKFGLSIFDMLVPDLLHEFELGVWKAVFTHLIRILVAHGEDAVQALNIRRVYRQVPTFGQSTIRRFVNNASAMKKMAARNFEDLLQCALPVFEDLLDEPHDSIILDLLFTLAFWHALAKLRLHTALSVEQLRETTRMLGRQLRHFTKVTCAAFATKELPREEAARGRRRAKKAAAASAAGANPPRAQESGSKAKIFNMFTYKGHSLGDYVFTIPFFGTSDSYSTQTGELEHRRVKRYYARTNKNDATAQMTQLERRESALARLKRAELNPAPPISSLEEPVPIPTTAPSDPEPEPTGGKRKRSSKAPGKKVLPTLDFADSESLPYTPPEEHFHISLCRNFHCNIPTWLAQHVGDPAVKDFVPKLREHLLGRLLHPNWSGDGHEFTSAERSKILIVSNRLYRHKVMRVNYTSYDIRRGQDSMNPRTHADIMTLAPDDDDERPDRHPFSYARIIGIFHVDVLHNVPGASTVPVSIPFLWVRHFRLDPTFKGGFKRKRLHRLEFLPESDDAAFGFLDPNEVIRGAHLIPAFAHGTTEPVAYQSLGRHEKEMEDWKYQYVNFFVDRDMLMRYLGGGVGHYQVPVPDADADEPSPEEEEDELDDEDEEMAPRGSDGENDPDEDDEDDFFMVDREEEADGDEEPEELQEENEDDDDEEGDPWDVTEGDDFGPEDGEDVVDDDALAAFGYDEL</sequence>
<feature type="region of interest" description="Disordered" evidence="1">
    <location>
        <begin position="1104"/>
        <end position="1199"/>
    </location>
</feature>
<dbReference type="InterPro" id="IPR041078">
    <property type="entry name" value="Plavaka"/>
</dbReference>